<comment type="caution">
    <text evidence="2">The sequence shown here is derived from an EMBL/GenBank/DDBJ whole genome shotgun (WGS) entry which is preliminary data.</text>
</comment>
<evidence type="ECO:0000313" key="3">
    <source>
        <dbReference type="Proteomes" id="UP001632037"/>
    </source>
</evidence>
<feature type="compositionally biased region" description="Acidic residues" evidence="1">
    <location>
        <begin position="75"/>
        <end position="94"/>
    </location>
</feature>
<dbReference type="AlphaFoldDB" id="A0ABD3F5I8"/>
<name>A0ABD3F5I8_9STRA</name>
<organism evidence="2 3">
    <name type="scientific">Phytophthora oleae</name>
    <dbReference type="NCBI Taxonomy" id="2107226"/>
    <lineage>
        <taxon>Eukaryota</taxon>
        <taxon>Sar</taxon>
        <taxon>Stramenopiles</taxon>
        <taxon>Oomycota</taxon>
        <taxon>Peronosporomycetes</taxon>
        <taxon>Peronosporales</taxon>
        <taxon>Peronosporaceae</taxon>
        <taxon>Phytophthora</taxon>
    </lineage>
</organism>
<gene>
    <name evidence="2" type="ORF">V7S43_013875</name>
</gene>
<dbReference type="PANTHER" id="PTHR37069">
    <property type="entry name" value="DDE_TNP_1_7 DOMAIN-CONTAINING PROTEIN"/>
    <property type="match status" value="1"/>
</dbReference>
<feature type="region of interest" description="Disordered" evidence="1">
    <location>
        <begin position="1"/>
        <end position="107"/>
    </location>
</feature>
<protein>
    <recommendedName>
        <fullName evidence="4">BOP1 N-terminal domain-containing protein</fullName>
    </recommendedName>
</protein>
<dbReference type="EMBL" id="JBIMZQ010000037">
    <property type="protein sequence ID" value="KAL3661267.1"/>
    <property type="molecule type" value="Genomic_DNA"/>
</dbReference>
<proteinExistence type="predicted"/>
<dbReference type="PANTHER" id="PTHR37069:SF2">
    <property type="entry name" value="PIGGYBAC TRANSPOSABLE ELEMENT-DERIVED PROTEIN DOMAIN-CONTAINING PROTEIN"/>
    <property type="match status" value="1"/>
</dbReference>
<dbReference type="Proteomes" id="UP001632037">
    <property type="component" value="Unassembled WGS sequence"/>
</dbReference>
<evidence type="ECO:0000313" key="2">
    <source>
        <dbReference type="EMBL" id="KAL3661267.1"/>
    </source>
</evidence>
<evidence type="ECO:0008006" key="4">
    <source>
        <dbReference type="Google" id="ProtNLM"/>
    </source>
</evidence>
<reference evidence="2 3" key="1">
    <citation type="submission" date="2024-09" db="EMBL/GenBank/DDBJ databases">
        <title>Genome sequencing and assembly of Phytophthora oleae, isolate VK10A, causative agent of rot of olive drupes.</title>
        <authorList>
            <person name="Conti Taguali S."/>
            <person name="Riolo M."/>
            <person name="La Spada F."/>
            <person name="Cacciola S.O."/>
            <person name="Dionisio G."/>
        </authorList>
    </citation>
    <scope>NUCLEOTIDE SEQUENCE [LARGE SCALE GENOMIC DNA]</scope>
    <source>
        <strain evidence="2 3">VK10A</strain>
    </source>
</reference>
<evidence type="ECO:0000256" key="1">
    <source>
        <dbReference type="SAM" id="MobiDB-lite"/>
    </source>
</evidence>
<accession>A0ABD3F5I8</accession>
<keyword evidence="3" id="KW-1185">Reference proteome</keyword>
<sequence>MSAESAFDDVVSVESAKDDNDSSYEDLPTENASQGDDDIQHVVPVAEDALLVDNEDELNATDRNDDPTHYGAIESGDDGEKDDLDFGEDDEDGGAEAVYPSDEDKADLTDNQIAEEVRFAENFLESFGGEEQVLAGNLETDLLREMTAKGWEDVEEPDTYDYLMNPYEPISNTRSYPGLAKDIRGQPQTHYVMATRPWPCSSFCACCALAACCCVLK</sequence>